<dbReference type="Gene3D" id="3.40.50.360">
    <property type="match status" value="1"/>
</dbReference>
<proteinExistence type="predicted"/>
<dbReference type="GO" id="GO:0016491">
    <property type="term" value="F:oxidoreductase activity"/>
    <property type="evidence" value="ECO:0007669"/>
    <property type="project" value="InterPro"/>
</dbReference>
<comment type="caution">
    <text evidence="4">The sequence shown here is derived from an EMBL/GenBank/DDBJ whole genome shotgun (WGS) entry which is preliminary data.</text>
</comment>
<gene>
    <name evidence="4" type="ORF">H9804_04595</name>
</gene>
<evidence type="ECO:0000259" key="3">
    <source>
        <dbReference type="Pfam" id="PF03358"/>
    </source>
</evidence>
<dbReference type="SUPFAM" id="SSF52218">
    <property type="entry name" value="Flavoproteins"/>
    <property type="match status" value="1"/>
</dbReference>
<dbReference type="InterPro" id="IPR029039">
    <property type="entry name" value="Flavoprotein-like_sf"/>
</dbReference>
<evidence type="ECO:0000256" key="1">
    <source>
        <dbReference type="ARBA" id="ARBA00022630"/>
    </source>
</evidence>
<dbReference type="Proteomes" id="UP000824176">
    <property type="component" value="Unassembled WGS sequence"/>
</dbReference>
<evidence type="ECO:0000313" key="5">
    <source>
        <dbReference type="Proteomes" id="UP000824176"/>
    </source>
</evidence>
<evidence type="ECO:0000256" key="2">
    <source>
        <dbReference type="ARBA" id="ARBA00022643"/>
    </source>
</evidence>
<evidence type="ECO:0000313" key="4">
    <source>
        <dbReference type="EMBL" id="HIZ89202.1"/>
    </source>
</evidence>
<accession>A0A9D2GSJ6</accession>
<dbReference type="InterPro" id="IPR051796">
    <property type="entry name" value="ISF_SsuE-like"/>
</dbReference>
<keyword evidence="2" id="KW-0288">FMN</keyword>
<reference evidence="4" key="2">
    <citation type="submission" date="2021-04" db="EMBL/GenBank/DDBJ databases">
        <authorList>
            <person name="Gilroy R."/>
        </authorList>
    </citation>
    <scope>NUCLEOTIDE SEQUENCE</scope>
    <source>
        <strain evidence="4">ChiW4-1371</strain>
    </source>
</reference>
<name>A0A9D2GSJ6_9BACT</name>
<reference evidence="4" key="1">
    <citation type="journal article" date="2021" name="PeerJ">
        <title>Extensive microbial diversity within the chicken gut microbiome revealed by metagenomics and culture.</title>
        <authorList>
            <person name="Gilroy R."/>
            <person name="Ravi A."/>
            <person name="Getino M."/>
            <person name="Pursley I."/>
            <person name="Horton D.L."/>
            <person name="Alikhan N.F."/>
            <person name="Baker D."/>
            <person name="Gharbi K."/>
            <person name="Hall N."/>
            <person name="Watson M."/>
            <person name="Adriaenssens E.M."/>
            <person name="Foster-Nyarko E."/>
            <person name="Jarju S."/>
            <person name="Secka A."/>
            <person name="Antonio M."/>
            <person name="Oren A."/>
            <person name="Chaudhuri R.R."/>
            <person name="La Ragione R."/>
            <person name="Hildebrand F."/>
            <person name="Pallen M.J."/>
        </authorList>
    </citation>
    <scope>NUCLEOTIDE SEQUENCE</scope>
    <source>
        <strain evidence="4">ChiW4-1371</strain>
    </source>
</reference>
<dbReference type="Pfam" id="PF03358">
    <property type="entry name" value="FMN_red"/>
    <property type="match status" value="1"/>
</dbReference>
<protein>
    <submittedName>
        <fullName evidence="4">Flavodoxin family protein</fullName>
    </submittedName>
</protein>
<dbReference type="AlphaFoldDB" id="A0A9D2GSJ6"/>
<dbReference type="EMBL" id="DXAQ01000073">
    <property type="protein sequence ID" value="HIZ89202.1"/>
    <property type="molecule type" value="Genomic_DNA"/>
</dbReference>
<dbReference type="PANTHER" id="PTHR43278:SF4">
    <property type="entry name" value="NAD(P)H-DEPENDENT FMN-CONTAINING OXIDOREDUCTASE YWQN-RELATED"/>
    <property type="match status" value="1"/>
</dbReference>
<feature type="domain" description="NADPH-dependent FMN reductase-like" evidence="3">
    <location>
        <begin position="1"/>
        <end position="151"/>
    </location>
</feature>
<dbReference type="InterPro" id="IPR005025">
    <property type="entry name" value="FMN_Rdtase-like_dom"/>
</dbReference>
<sequence>MKVLLINGSPHKQGCTYTALKEVADTLEKHNIETEIFQIGVKPVSGCIACGYCKDTGRCSIDDKVNEFLDKLPEIDAVVVGTPVHYASASGMITSFLDRACRTGAVNNRLSNKLGAAVISCRRGGATAAFDQINKYFTMNNMPVVSSQYWNQVHGSNPEEVRQDLEGMQTMRTLGNNMAWLLKCIDAGKKAGVPLPELEPRIWTNFIR</sequence>
<keyword evidence="1" id="KW-0285">Flavoprotein</keyword>
<dbReference type="PANTHER" id="PTHR43278">
    <property type="entry name" value="NAD(P)H-DEPENDENT FMN-CONTAINING OXIDOREDUCTASE YWQN-RELATED"/>
    <property type="match status" value="1"/>
</dbReference>
<organism evidence="4 5">
    <name type="scientific">Candidatus Mucispirillum faecigallinarum</name>
    <dbReference type="NCBI Taxonomy" id="2838699"/>
    <lineage>
        <taxon>Bacteria</taxon>
        <taxon>Pseudomonadati</taxon>
        <taxon>Deferribacterota</taxon>
        <taxon>Deferribacteres</taxon>
        <taxon>Deferribacterales</taxon>
        <taxon>Mucispirillaceae</taxon>
        <taxon>Mucispirillum</taxon>
    </lineage>
</organism>